<evidence type="ECO:0000256" key="1">
    <source>
        <dbReference type="ARBA" id="ARBA00012787"/>
    </source>
</evidence>
<dbReference type="InterPro" id="IPR015225">
    <property type="entry name" value="tRNA_psdUridine_synth_fam2_C"/>
</dbReference>
<dbReference type="InterPro" id="IPR002501">
    <property type="entry name" value="PsdUridine_synth_N"/>
</dbReference>
<evidence type="ECO:0000259" key="4">
    <source>
        <dbReference type="Pfam" id="PF01509"/>
    </source>
</evidence>
<reference evidence="7" key="1">
    <citation type="submission" date="2020-05" db="EMBL/GenBank/DDBJ databases">
        <authorList>
            <person name="Chiriac C."/>
            <person name="Salcher M."/>
            <person name="Ghai R."/>
            <person name="Kavagutti S V."/>
        </authorList>
    </citation>
    <scope>NUCLEOTIDE SEQUENCE</scope>
</reference>
<dbReference type="PANTHER" id="PTHR13767:SF2">
    <property type="entry name" value="PSEUDOURIDYLATE SYNTHASE TRUB1"/>
    <property type="match status" value="1"/>
</dbReference>
<evidence type="ECO:0000259" key="6">
    <source>
        <dbReference type="Pfam" id="PF16198"/>
    </source>
</evidence>
<dbReference type="EC" id="5.4.99.25" evidence="1"/>
<keyword evidence="3" id="KW-0413">Isomerase</keyword>
<dbReference type="GO" id="GO:1990481">
    <property type="term" value="P:mRNA pseudouridine synthesis"/>
    <property type="evidence" value="ECO:0007669"/>
    <property type="project" value="TreeGrafter"/>
</dbReference>
<dbReference type="GO" id="GO:0160148">
    <property type="term" value="F:tRNA pseudouridine(55) synthase activity"/>
    <property type="evidence" value="ECO:0007669"/>
    <property type="project" value="UniProtKB-EC"/>
</dbReference>
<dbReference type="CDD" id="cd02573">
    <property type="entry name" value="PseudoU_synth_EcTruB"/>
    <property type="match status" value="1"/>
</dbReference>
<dbReference type="InterPro" id="IPR036974">
    <property type="entry name" value="PUA_sf"/>
</dbReference>
<evidence type="ECO:0000256" key="3">
    <source>
        <dbReference type="ARBA" id="ARBA00023235"/>
    </source>
</evidence>
<dbReference type="NCBIfam" id="TIGR00431">
    <property type="entry name" value="TruB"/>
    <property type="match status" value="1"/>
</dbReference>
<evidence type="ECO:0000256" key="2">
    <source>
        <dbReference type="ARBA" id="ARBA00022694"/>
    </source>
</evidence>
<dbReference type="Pfam" id="PF16198">
    <property type="entry name" value="TruB_C_2"/>
    <property type="match status" value="1"/>
</dbReference>
<gene>
    <name evidence="7" type="ORF">UFOPK2032_01059</name>
</gene>
<name>A0A6J6JKN0_9ZZZZ</name>
<keyword evidence="2" id="KW-0819">tRNA processing</keyword>
<dbReference type="EMBL" id="CAEZVM010000055">
    <property type="protein sequence ID" value="CAB4637877.1"/>
    <property type="molecule type" value="Genomic_DNA"/>
</dbReference>
<dbReference type="Gene3D" id="3.30.2350.10">
    <property type="entry name" value="Pseudouridine synthase"/>
    <property type="match status" value="1"/>
</dbReference>
<organism evidence="7">
    <name type="scientific">freshwater metagenome</name>
    <dbReference type="NCBI Taxonomy" id="449393"/>
    <lineage>
        <taxon>unclassified sequences</taxon>
        <taxon>metagenomes</taxon>
        <taxon>ecological metagenomes</taxon>
    </lineage>
</organism>
<sequence length="297" mass="31465">MAHSGLVLIDKPSDFTSHDVVAKVRKALGTKKVGHAGTLDPLATGLLVLGIESGTKFLTFLVGEDKTYLATIRLGVSTISDDSQSDVLETATPDALASVTEELILEQIANLTGVIQQRPSAVSAIKVEGKRAYDLVREGAAVELKSREVRVHRFELISTSRSSEGFIDLEVEVDCSSGTYIRALARDLGIGLGVGGHITALRRTKVGKFDVSQANSLPELEKLVLIPLAEAASELFETISLSQQQVTDLIHGKRISGESPSSPLIAGISPEGKLVAVLEAAGSDLKSVVVFQGELND</sequence>
<dbReference type="SUPFAM" id="SSF88697">
    <property type="entry name" value="PUA domain-like"/>
    <property type="match status" value="1"/>
</dbReference>
<dbReference type="InterPro" id="IPR020103">
    <property type="entry name" value="PsdUridine_synth_cat_dom_sf"/>
</dbReference>
<feature type="domain" description="tRNA pseudouridylate synthase B C-terminal" evidence="6">
    <location>
        <begin position="182"/>
        <end position="231"/>
    </location>
</feature>
<dbReference type="Gene3D" id="2.30.130.10">
    <property type="entry name" value="PUA domain"/>
    <property type="match status" value="1"/>
</dbReference>
<dbReference type="AlphaFoldDB" id="A0A6J6JKN0"/>
<proteinExistence type="inferred from homology"/>
<dbReference type="GO" id="GO:0006400">
    <property type="term" value="P:tRNA modification"/>
    <property type="evidence" value="ECO:0007669"/>
    <property type="project" value="TreeGrafter"/>
</dbReference>
<dbReference type="HAMAP" id="MF_01080">
    <property type="entry name" value="TruB_bact"/>
    <property type="match status" value="1"/>
</dbReference>
<dbReference type="Pfam" id="PF01509">
    <property type="entry name" value="TruB_N"/>
    <property type="match status" value="1"/>
</dbReference>
<dbReference type="InterPro" id="IPR014780">
    <property type="entry name" value="tRNA_psdUridine_synth_TruB"/>
</dbReference>
<dbReference type="InterPro" id="IPR032819">
    <property type="entry name" value="TruB_C"/>
</dbReference>
<evidence type="ECO:0000259" key="5">
    <source>
        <dbReference type="Pfam" id="PF09142"/>
    </source>
</evidence>
<dbReference type="SUPFAM" id="SSF55120">
    <property type="entry name" value="Pseudouridine synthase"/>
    <property type="match status" value="1"/>
</dbReference>
<dbReference type="Pfam" id="PF09142">
    <property type="entry name" value="TruB_C"/>
    <property type="match status" value="1"/>
</dbReference>
<dbReference type="PANTHER" id="PTHR13767">
    <property type="entry name" value="TRNA-PSEUDOURIDINE SYNTHASE"/>
    <property type="match status" value="1"/>
</dbReference>
<dbReference type="InterPro" id="IPR015947">
    <property type="entry name" value="PUA-like_sf"/>
</dbReference>
<dbReference type="GO" id="GO:0003723">
    <property type="term" value="F:RNA binding"/>
    <property type="evidence" value="ECO:0007669"/>
    <property type="project" value="InterPro"/>
</dbReference>
<feature type="domain" description="tRNA pseudouridine synthase II TruB subfamily 2 C-terminal" evidence="5">
    <location>
        <begin position="236"/>
        <end position="291"/>
    </location>
</feature>
<feature type="domain" description="Pseudouridine synthase II N-terminal" evidence="4">
    <location>
        <begin position="25"/>
        <end position="181"/>
    </location>
</feature>
<evidence type="ECO:0000313" key="7">
    <source>
        <dbReference type="EMBL" id="CAB4637877.1"/>
    </source>
</evidence>
<protein>
    <recommendedName>
        <fullName evidence="1">tRNA pseudouridine(55) synthase</fullName>
        <ecNumber evidence="1">5.4.99.25</ecNumber>
    </recommendedName>
</protein>
<accession>A0A6J6JKN0</accession>